<evidence type="ECO:0000313" key="1">
    <source>
        <dbReference type="EMBL" id="JAE39434.1"/>
    </source>
</evidence>
<protein>
    <submittedName>
        <fullName evidence="1">Uncharacterized protein</fullName>
    </submittedName>
</protein>
<dbReference type="EMBL" id="GBRH01158462">
    <property type="protein sequence ID" value="JAE39434.1"/>
    <property type="molecule type" value="Transcribed_RNA"/>
</dbReference>
<proteinExistence type="predicted"/>
<sequence length="41" mass="4656">MHSARHNEANTFMAFVVKFIQSSCAASIFLNSVQHNIYCTH</sequence>
<dbReference type="AlphaFoldDB" id="A0A0A9HUC0"/>
<reference evidence="1" key="2">
    <citation type="journal article" date="2015" name="Data Brief">
        <title>Shoot transcriptome of the giant reed, Arundo donax.</title>
        <authorList>
            <person name="Barrero R.A."/>
            <person name="Guerrero F.D."/>
            <person name="Moolhuijzen P."/>
            <person name="Goolsby J.A."/>
            <person name="Tidwell J."/>
            <person name="Bellgard S.E."/>
            <person name="Bellgard M.I."/>
        </authorList>
    </citation>
    <scope>NUCLEOTIDE SEQUENCE</scope>
    <source>
        <tissue evidence="1">Shoot tissue taken approximately 20 cm above the soil surface</tissue>
    </source>
</reference>
<accession>A0A0A9HUC0</accession>
<reference evidence="1" key="1">
    <citation type="submission" date="2014-09" db="EMBL/GenBank/DDBJ databases">
        <authorList>
            <person name="Magalhaes I.L.F."/>
            <person name="Oliveira U."/>
            <person name="Santos F.R."/>
            <person name="Vidigal T.H.D.A."/>
            <person name="Brescovit A.D."/>
            <person name="Santos A.J."/>
        </authorList>
    </citation>
    <scope>NUCLEOTIDE SEQUENCE</scope>
    <source>
        <tissue evidence="1">Shoot tissue taken approximately 20 cm above the soil surface</tissue>
    </source>
</reference>
<organism evidence="1">
    <name type="scientific">Arundo donax</name>
    <name type="common">Giant reed</name>
    <name type="synonym">Donax arundinaceus</name>
    <dbReference type="NCBI Taxonomy" id="35708"/>
    <lineage>
        <taxon>Eukaryota</taxon>
        <taxon>Viridiplantae</taxon>
        <taxon>Streptophyta</taxon>
        <taxon>Embryophyta</taxon>
        <taxon>Tracheophyta</taxon>
        <taxon>Spermatophyta</taxon>
        <taxon>Magnoliopsida</taxon>
        <taxon>Liliopsida</taxon>
        <taxon>Poales</taxon>
        <taxon>Poaceae</taxon>
        <taxon>PACMAD clade</taxon>
        <taxon>Arundinoideae</taxon>
        <taxon>Arundineae</taxon>
        <taxon>Arundo</taxon>
    </lineage>
</organism>
<name>A0A0A9HUC0_ARUDO</name>